<dbReference type="Gene3D" id="3.30.70.20">
    <property type="match status" value="2"/>
</dbReference>
<feature type="domain" description="4Fe-4S ferredoxin-type" evidence="5">
    <location>
        <begin position="176"/>
        <end position="205"/>
    </location>
</feature>
<feature type="domain" description="4Fe-4S ferredoxin-type" evidence="5">
    <location>
        <begin position="206"/>
        <end position="235"/>
    </location>
</feature>
<dbReference type="Pfam" id="PF12838">
    <property type="entry name" value="Fer4_7"/>
    <property type="match status" value="1"/>
</dbReference>
<dbReference type="KEGG" id="fwa:DCMF_15050"/>
<dbReference type="PANTHER" id="PTHR43687">
    <property type="entry name" value="ADENYLYLSULFATE REDUCTASE, BETA SUBUNIT"/>
    <property type="match status" value="1"/>
</dbReference>
<keyword evidence="7" id="KW-1185">Reference proteome</keyword>
<dbReference type="InterPro" id="IPR017896">
    <property type="entry name" value="4Fe4S_Fe-S-bd"/>
</dbReference>
<keyword evidence="1" id="KW-0004">4Fe-4S</keyword>
<dbReference type="RefSeq" id="WP_148135179.1">
    <property type="nucleotide sequence ID" value="NZ_CP017634.1"/>
</dbReference>
<dbReference type="GO" id="GO:0051539">
    <property type="term" value="F:4 iron, 4 sulfur cluster binding"/>
    <property type="evidence" value="ECO:0007669"/>
    <property type="project" value="UniProtKB-KW"/>
</dbReference>
<keyword evidence="2" id="KW-0479">Metal-binding</keyword>
<dbReference type="GO" id="GO:0046872">
    <property type="term" value="F:metal ion binding"/>
    <property type="evidence" value="ECO:0007669"/>
    <property type="project" value="UniProtKB-KW"/>
</dbReference>
<reference evidence="6 7" key="1">
    <citation type="submission" date="2016-10" db="EMBL/GenBank/DDBJ databases">
        <title>Complete Genome Sequence of Peptococcaceae strain DCMF.</title>
        <authorList>
            <person name="Edwards R.J."/>
            <person name="Holland S.I."/>
            <person name="Deshpande N.P."/>
            <person name="Wong Y.K."/>
            <person name="Ertan H."/>
            <person name="Manefield M."/>
            <person name="Russell T.L."/>
            <person name="Lee M.J."/>
        </authorList>
    </citation>
    <scope>NUCLEOTIDE SEQUENCE [LARGE SCALE GENOMIC DNA]</scope>
    <source>
        <strain evidence="6 7">DCMF</strain>
    </source>
</reference>
<dbReference type="InterPro" id="IPR007160">
    <property type="entry name" value="DUF362"/>
</dbReference>
<organism evidence="6 7">
    <name type="scientific">Formimonas warabiya</name>
    <dbReference type="NCBI Taxonomy" id="1761012"/>
    <lineage>
        <taxon>Bacteria</taxon>
        <taxon>Bacillati</taxon>
        <taxon>Bacillota</taxon>
        <taxon>Clostridia</taxon>
        <taxon>Eubacteriales</taxon>
        <taxon>Peptococcaceae</taxon>
        <taxon>Candidatus Formimonas</taxon>
    </lineage>
</organism>
<protein>
    <submittedName>
        <fullName evidence="6">4Fe-4S ferredoxin</fullName>
    </submittedName>
</protein>
<dbReference type="OrthoDB" id="9781559at2"/>
<dbReference type="PANTHER" id="PTHR43687:SF1">
    <property type="entry name" value="FERREDOXIN III"/>
    <property type="match status" value="1"/>
</dbReference>
<keyword evidence="4" id="KW-0411">Iron-sulfur</keyword>
<dbReference type="InterPro" id="IPR017900">
    <property type="entry name" value="4Fe4S_Fe_S_CS"/>
</dbReference>
<evidence type="ECO:0000313" key="7">
    <source>
        <dbReference type="Proteomes" id="UP000323521"/>
    </source>
</evidence>
<name>A0A3G1KU20_FORW1</name>
<dbReference type="Proteomes" id="UP000323521">
    <property type="component" value="Chromosome"/>
</dbReference>
<evidence type="ECO:0000256" key="2">
    <source>
        <dbReference type="ARBA" id="ARBA00022723"/>
    </source>
</evidence>
<dbReference type="PROSITE" id="PS51379">
    <property type="entry name" value="4FE4S_FER_2"/>
    <property type="match status" value="2"/>
</dbReference>
<proteinExistence type="predicted"/>
<evidence type="ECO:0000256" key="1">
    <source>
        <dbReference type="ARBA" id="ARBA00022485"/>
    </source>
</evidence>
<dbReference type="SUPFAM" id="SSF54862">
    <property type="entry name" value="4Fe-4S ferredoxins"/>
    <property type="match status" value="1"/>
</dbReference>
<sequence>MGSKVLFSSVKFKKYDESATLPAKFARLIDHMGMEEIVKGKWTAVKMHLGRKIGYSTIHPLFVKILVDKLRDYGAKVFITDQIVSGAKSRGYTEDYLGVPLVPACGMMDQYFYEKTVDFKTLKNIDIAGHIQDAEVMIDLSHVKGHGACGYGGACKNIAMGCVTDRTRQQIHHLEGGITWNEEACTRCEACLKNCNYHANKFNKNDKYEVFYHHCTYCRHCVKVCPTGALTMDNQQYKDFQTGMAICTEEVLKTFPADCVFYINFLINITALCDCWGFTTPSLVPDIGIMAAQDIVAIERACLDAIKYEDLLESGVPQGISLGEQGHLFERLHGKNPFIQLEELAKRGLGTQEYGIEEVF</sequence>
<dbReference type="Pfam" id="PF04015">
    <property type="entry name" value="DUF362"/>
    <property type="match status" value="1"/>
</dbReference>
<gene>
    <name evidence="6" type="ORF">DCMF_15050</name>
</gene>
<evidence type="ECO:0000256" key="4">
    <source>
        <dbReference type="ARBA" id="ARBA00023014"/>
    </source>
</evidence>
<accession>A0A3G1KU20</accession>
<dbReference type="AlphaFoldDB" id="A0A3G1KU20"/>
<keyword evidence="3" id="KW-0408">Iron</keyword>
<dbReference type="EMBL" id="CP017634">
    <property type="protein sequence ID" value="ATW25917.1"/>
    <property type="molecule type" value="Genomic_DNA"/>
</dbReference>
<evidence type="ECO:0000259" key="5">
    <source>
        <dbReference type="PROSITE" id="PS51379"/>
    </source>
</evidence>
<dbReference type="InterPro" id="IPR050572">
    <property type="entry name" value="Fe-S_Ferredoxin"/>
</dbReference>
<evidence type="ECO:0000313" key="6">
    <source>
        <dbReference type="EMBL" id="ATW25917.1"/>
    </source>
</evidence>
<evidence type="ECO:0000256" key="3">
    <source>
        <dbReference type="ARBA" id="ARBA00023004"/>
    </source>
</evidence>
<dbReference type="PROSITE" id="PS00198">
    <property type="entry name" value="4FE4S_FER_1"/>
    <property type="match status" value="1"/>
</dbReference>